<evidence type="ECO:0000256" key="4">
    <source>
        <dbReference type="ARBA" id="ARBA00022729"/>
    </source>
</evidence>
<dbReference type="PANTHER" id="PTHR34216:SF7">
    <property type="entry name" value="POLY-BETA-1,6-N-ACETYL-D-GLUCOSAMINE N-DEACETYLASE"/>
    <property type="match status" value="1"/>
</dbReference>
<comment type="similarity">
    <text evidence="2">Belongs to the polysaccharide deacetylase family.</text>
</comment>
<dbReference type="PANTHER" id="PTHR34216">
    <property type="match status" value="1"/>
</dbReference>
<dbReference type="InterPro" id="IPR051398">
    <property type="entry name" value="Polysacch_Deacetylase"/>
</dbReference>
<dbReference type="RefSeq" id="WP_334481238.1">
    <property type="nucleotide sequence ID" value="NZ_JAZHRV010000001.1"/>
</dbReference>
<evidence type="ECO:0000256" key="1">
    <source>
        <dbReference type="ARBA" id="ARBA00003236"/>
    </source>
</evidence>
<dbReference type="Proteomes" id="UP001364224">
    <property type="component" value="Unassembled WGS sequence"/>
</dbReference>
<sequence length="350" mass="39952">MASDIGILRRAGMELAYFSGYFRLKQRETGGAGVILRFERVRPREFRPFQPNRWREITPQFLDRTIRALKRWNFDLITMDEVCRRAVTLPRANRFACLTFDGGCKDVITQAYPVLSKHGVPFTVYLPTAFPDGLGEAWWLALEDMIAREDRISLVIDRKERRFATGSTLEKYDTFEFLTSWMRTLPPPDLSFAIHDLCTRYSVDLATLSRAASMDWDDLAKLAADPLVTIGSATVNYPALSNLKEADAQREMTMGKAVAETALHRAVRHFAYPFGDRQSWRREHVVMGQEAGFASAVSTIAGVVEAKGYTNLHALPRIAWDGRQRSLRMMRVMLSGCMFPQVRPSRDNWI</sequence>
<protein>
    <recommendedName>
        <fullName evidence="3">Chitooligosaccharide deacetylase</fullName>
    </recommendedName>
    <alternativeName>
        <fullName evidence="5">Nodulation protein B</fullName>
    </alternativeName>
</protein>
<evidence type="ECO:0000256" key="3">
    <source>
        <dbReference type="ARBA" id="ARBA00020071"/>
    </source>
</evidence>
<organism evidence="7 8">
    <name type="scientific">Bradyrhizobium algeriense</name>
    <dbReference type="NCBI Taxonomy" id="634784"/>
    <lineage>
        <taxon>Bacteria</taxon>
        <taxon>Pseudomonadati</taxon>
        <taxon>Pseudomonadota</taxon>
        <taxon>Alphaproteobacteria</taxon>
        <taxon>Hyphomicrobiales</taxon>
        <taxon>Nitrobacteraceae</taxon>
        <taxon>Bradyrhizobium</taxon>
    </lineage>
</organism>
<dbReference type="SUPFAM" id="SSF88713">
    <property type="entry name" value="Glycoside hydrolase/deacetylase"/>
    <property type="match status" value="1"/>
</dbReference>
<dbReference type="Pfam" id="PF01522">
    <property type="entry name" value="Polysacc_deac_1"/>
    <property type="match status" value="1"/>
</dbReference>
<reference evidence="7 8" key="1">
    <citation type="submission" date="2024-02" db="EMBL/GenBank/DDBJ databases">
        <title>Adaptive strategies in a cosmopolitan and abundant soil bacterium.</title>
        <authorList>
            <person name="Carini P."/>
        </authorList>
    </citation>
    <scope>NUCLEOTIDE SEQUENCE [LARGE SCALE GENOMIC DNA]</scope>
    <source>
        <strain evidence="7 8">AZCC 1608</strain>
    </source>
</reference>
<evidence type="ECO:0000259" key="6">
    <source>
        <dbReference type="Pfam" id="PF01522"/>
    </source>
</evidence>
<gene>
    <name evidence="7" type="ORF">V1286_003540</name>
</gene>
<dbReference type="InterPro" id="IPR011330">
    <property type="entry name" value="Glyco_hydro/deAcase_b/a-brl"/>
</dbReference>
<proteinExistence type="inferred from homology"/>
<accession>A0ABU8BD40</accession>
<comment type="function">
    <text evidence="1">Is involved in generating a small heat-stable compound (Nod), an acylated oligomer of N-acetylglucosamine, that stimulates mitosis in various plant protoplasts.</text>
</comment>
<dbReference type="Gene3D" id="3.20.20.370">
    <property type="entry name" value="Glycoside hydrolase/deacetylase"/>
    <property type="match status" value="1"/>
</dbReference>
<comment type="caution">
    <text evidence="7">The sequence shown here is derived from an EMBL/GenBank/DDBJ whole genome shotgun (WGS) entry which is preliminary data.</text>
</comment>
<evidence type="ECO:0000256" key="5">
    <source>
        <dbReference type="ARBA" id="ARBA00032976"/>
    </source>
</evidence>
<keyword evidence="8" id="KW-1185">Reference proteome</keyword>
<evidence type="ECO:0000256" key="2">
    <source>
        <dbReference type="ARBA" id="ARBA00010973"/>
    </source>
</evidence>
<feature type="domain" description="NodB homology" evidence="6">
    <location>
        <begin position="209"/>
        <end position="278"/>
    </location>
</feature>
<dbReference type="InterPro" id="IPR002509">
    <property type="entry name" value="NODB_dom"/>
</dbReference>
<evidence type="ECO:0000313" key="8">
    <source>
        <dbReference type="Proteomes" id="UP001364224"/>
    </source>
</evidence>
<dbReference type="CDD" id="cd10968">
    <property type="entry name" value="CE4_Mlr8448_like_5s"/>
    <property type="match status" value="1"/>
</dbReference>
<dbReference type="EMBL" id="JAZHRV010000001">
    <property type="protein sequence ID" value="MEH2556011.1"/>
    <property type="molecule type" value="Genomic_DNA"/>
</dbReference>
<keyword evidence="4" id="KW-0732">Signal</keyword>
<evidence type="ECO:0000313" key="7">
    <source>
        <dbReference type="EMBL" id="MEH2556011.1"/>
    </source>
</evidence>
<name>A0ABU8BD40_9BRAD</name>